<keyword evidence="2" id="KW-0012">Acyltransferase</keyword>
<dbReference type="SUPFAM" id="SSF55729">
    <property type="entry name" value="Acyl-CoA N-acyltransferases (Nat)"/>
    <property type="match status" value="1"/>
</dbReference>
<dbReference type="STRING" id="666685.R2APBS1_0227"/>
<evidence type="ECO:0000256" key="2">
    <source>
        <dbReference type="ARBA" id="ARBA00023315"/>
    </source>
</evidence>
<reference evidence="4 5" key="1">
    <citation type="submission" date="2012-04" db="EMBL/GenBank/DDBJ databases">
        <title>Complete genome of Rhodanobacter sp. 2APBS1.</title>
        <authorList>
            <consortium name="US DOE Joint Genome Institute"/>
            <person name="Huntemann M."/>
            <person name="Wei C.-L."/>
            <person name="Han J."/>
            <person name="Detter J.C."/>
            <person name="Han C."/>
            <person name="Tapia R."/>
            <person name="Munk A.C.C."/>
            <person name="Chen A."/>
            <person name="Krypides N."/>
            <person name="Mavromatis K."/>
            <person name="Markowitz V."/>
            <person name="Szeto E."/>
            <person name="Ivanova N."/>
            <person name="Mikhailova N."/>
            <person name="Ovchinnikova G."/>
            <person name="Pagani I."/>
            <person name="Pati A."/>
            <person name="Goodwin L."/>
            <person name="Peters L."/>
            <person name="Pitluck S."/>
            <person name="Woyke T."/>
            <person name="Prakash O."/>
            <person name="Elkins J."/>
            <person name="Brown S."/>
            <person name="Palumbo A."/>
            <person name="Hemme C."/>
            <person name="Zhou J."/>
            <person name="Watson D."/>
            <person name="Jardine P."/>
            <person name="Kostka J."/>
            <person name="Green S."/>
        </authorList>
    </citation>
    <scope>NUCLEOTIDE SEQUENCE [LARGE SCALE GENOMIC DNA]</scope>
    <source>
        <strain evidence="4 5">2APBS1</strain>
    </source>
</reference>
<dbReference type="EMBL" id="CP003470">
    <property type="protein sequence ID" value="AGG87403.1"/>
    <property type="molecule type" value="Genomic_DNA"/>
</dbReference>
<feature type="domain" description="N-acetyltransferase" evidence="3">
    <location>
        <begin position="28"/>
        <end position="182"/>
    </location>
</feature>
<dbReference type="Gene3D" id="3.40.630.30">
    <property type="match status" value="1"/>
</dbReference>
<dbReference type="GO" id="GO:0016747">
    <property type="term" value="F:acyltransferase activity, transferring groups other than amino-acyl groups"/>
    <property type="evidence" value="ECO:0007669"/>
    <property type="project" value="InterPro"/>
</dbReference>
<dbReference type="PANTHER" id="PTHR43877:SF2">
    <property type="entry name" value="AMINOALKYLPHOSPHONATE N-ACETYLTRANSFERASE-RELATED"/>
    <property type="match status" value="1"/>
</dbReference>
<dbReference type="InterPro" id="IPR000182">
    <property type="entry name" value="GNAT_dom"/>
</dbReference>
<dbReference type="CDD" id="cd04301">
    <property type="entry name" value="NAT_SF"/>
    <property type="match status" value="1"/>
</dbReference>
<dbReference type="PANTHER" id="PTHR43877">
    <property type="entry name" value="AMINOALKYLPHOSPHONATE N-ACETYLTRANSFERASE-RELATED-RELATED"/>
    <property type="match status" value="1"/>
</dbReference>
<proteinExistence type="predicted"/>
<protein>
    <submittedName>
        <fullName evidence="4">Acetyltransferase</fullName>
    </submittedName>
</protein>
<sequence precursor="true">MSAAGTLNFPPSRAAWLPASGESLPAGVGWRDAHDQDLPFLRRLYGEVRAAELAAVPWPDAVRQAFLDSQFALQHLHYATHFQPADYLVIEDAGRPIGRLYLYRDPREVHVIDIALLAAARGRGIGSALLRQVQQSTLRDGLGSVMLHVEQRNAAARRLYERLGFAVEEGIGGHLRMRWIAAMLS</sequence>
<dbReference type="RefSeq" id="WP_015446522.1">
    <property type="nucleotide sequence ID" value="NC_020541.1"/>
</dbReference>
<dbReference type="Pfam" id="PF00583">
    <property type="entry name" value="Acetyltransf_1"/>
    <property type="match status" value="1"/>
</dbReference>
<dbReference type="PROSITE" id="PS51186">
    <property type="entry name" value="GNAT"/>
    <property type="match status" value="1"/>
</dbReference>
<evidence type="ECO:0000313" key="4">
    <source>
        <dbReference type="EMBL" id="AGG87403.1"/>
    </source>
</evidence>
<organism evidence="4 5">
    <name type="scientific">Rhodanobacter denitrificans</name>
    <dbReference type="NCBI Taxonomy" id="666685"/>
    <lineage>
        <taxon>Bacteria</taxon>
        <taxon>Pseudomonadati</taxon>
        <taxon>Pseudomonadota</taxon>
        <taxon>Gammaproteobacteria</taxon>
        <taxon>Lysobacterales</taxon>
        <taxon>Rhodanobacteraceae</taxon>
        <taxon>Rhodanobacter</taxon>
    </lineage>
</organism>
<gene>
    <name evidence="4" type="ORF">R2APBS1_0227</name>
</gene>
<evidence type="ECO:0000313" key="5">
    <source>
        <dbReference type="Proteomes" id="UP000011859"/>
    </source>
</evidence>
<dbReference type="InterPro" id="IPR016181">
    <property type="entry name" value="Acyl_CoA_acyltransferase"/>
</dbReference>
<keyword evidence="1 4" id="KW-0808">Transferase</keyword>
<evidence type="ECO:0000259" key="3">
    <source>
        <dbReference type="PROSITE" id="PS51186"/>
    </source>
</evidence>
<name>M4ND83_9GAMM</name>
<dbReference type="Proteomes" id="UP000011859">
    <property type="component" value="Chromosome"/>
</dbReference>
<dbReference type="InterPro" id="IPR050832">
    <property type="entry name" value="Bact_Acetyltransf"/>
</dbReference>
<accession>M4ND83</accession>
<evidence type="ECO:0000256" key="1">
    <source>
        <dbReference type="ARBA" id="ARBA00022679"/>
    </source>
</evidence>
<dbReference type="KEGG" id="rhd:R2APBS1_0227"/>
<dbReference type="eggNOG" id="COG0456">
    <property type="taxonomic scope" value="Bacteria"/>
</dbReference>
<keyword evidence="5" id="KW-1185">Reference proteome</keyword>
<dbReference type="HOGENOM" id="CLU_013985_22_0_6"/>
<dbReference type="AlphaFoldDB" id="M4ND83"/>